<keyword evidence="1" id="KW-0472">Membrane</keyword>
<feature type="transmembrane region" description="Helical" evidence="1">
    <location>
        <begin position="284"/>
        <end position="308"/>
    </location>
</feature>
<keyword evidence="1" id="KW-1133">Transmembrane helix</keyword>
<protein>
    <submittedName>
        <fullName evidence="2">Uncharacterized protein</fullName>
    </submittedName>
</protein>
<name>A0A7S1FDD4_NOCSC</name>
<feature type="transmembrane region" description="Helical" evidence="1">
    <location>
        <begin position="44"/>
        <end position="63"/>
    </location>
</feature>
<sequence>MQRGLQARNAQWDPRAVDMPPEVYHALHKQRSVFAPQSRIKMNLLAIIFNVIVPCGFFALCNYVSGFSLRYHQPVLADVIIIMAVVAWLGLVALAVWARKNEPNPVWYSFLAMMVGFAVLFGIRCGRHIYEEYELKYLEVKDMKNYTNFDVSSNAGQNVIDGGVFEFASGNKLDLAQTWHFKQDTVYCVAPIVGSSTATSYDFWAVGQDCCSNSGSDYRCGDAQNASASGAVRMLSEKDVKFYKLAVLQAETMYGILAAQPLFFEWSEDPAALVASWKTHASSLFFKGLAAFFVFNLYCVGIGVCCYARIGRGSINSMNFYDDPDWRKGGPHERIDLRAHRPGGPYGYM</sequence>
<feature type="transmembrane region" description="Helical" evidence="1">
    <location>
        <begin position="105"/>
        <end position="123"/>
    </location>
</feature>
<feature type="transmembrane region" description="Helical" evidence="1">
    <location>
        <begin position="75"/>
        <end position="99"/>
    </location>
</feature>
<dbReference type="AlphaFoldDB" id="A0A7S1FDD4"/>
<organism evidence="2">
    <name type="scientific">Noctiluca scintillans</name>
    <name type="common">Sea sparkle</name>
    <name type="synonym">Red tide dinoflagellate</name>
    <dbReference type="NCBI Taxonomy" id="2966"/>
    <lineage>
        <taxon>Eukaryota</taxon>
        <taxon>Sar</taxon>
        <taxon>Alveolata</taxon>
        <taxon>Dinophyceae</taxon>
        <taxon>Noctilucales</taxon>
        <taxon>Noctilucaceae</taxon>
        <taxon>Noctiluca</taxon>
    </lineage>
</organism>
<evidence type="ECO:0000256" key="1">
    <source>
        <dbReference type="SAM" id="Phobius"/>
    </source>
</evidence>
<keyword evidence="1" id="KW-0812">Transmembrane</keyword>
<reference evidence="2" key="1">
    <citation type="submission" date="2021-01" db="EMBL/GenBank/DDBJ databases">
        <authorList>
            <person name="Corre E."/>
            <person name="Pelletier E."/>
            <person name="Niang G."/>
            <person name="Scheremetjew M."/>
            <person name="Finn R."/>
            <person name="Kale V."/>
            <person name="Holt S."/>
            <person name="Cochrane G."/>
            <person name="Meng A."/>
            <person name="Brown T."/>
            <person name="Cohen L."/>
        </authorList>
    </citation>
    <scope>NUCLEOTIDE SEQUENCE</scope>
</reference>
<evidence type="ECO:0000313" key="2">
    <source>
        <dbReference type="EMBL" id="CAD8860856.1"/>
    </source>
</evidence>
<gene>
    <name evidence="2" type="ORF">NSCI0253_LOCUS35211</name>
</gene>
<dbReference type="EMBL" id="HBFQ01049394">
    <property type="protein sequence ID" value="CAD8860856.1"/>
    <property type="molecule type" value="Transcribed_RNA"/>
</dbReference>
<accession>A0A7S1FDD4</accession>
<proteinExistence type="predicted"/>